<keyword evidence="3" id="KW-1185">Reference proteome</keyword>
<dbReference type="EMBL" id="SDWJ01000001">
    <property type="protein sequence ID" value="MVZ97057.1"/>
    <property type="molecule type" value="Genomic_DNA"/>
</dbReference>
<dbReference type="PROSITE" id="PS51186">
    <property type="entry name" value="GNAT"/>
    <property type="match status" value="1"/>
</dbReference>
<feature type="domain" description="N-acetyltransferase" evidence="1">
    <location>
        <begin position="2"/>
        <end position="151"/>
    </location>
</feature>
<proteinExistence type="predicted"/>
<dbReference type="Proteomes" id="UP000471147">
    <property type="component" value="Unassembled WGS sequence"/>
</dbReference>
<sequence>MIEIVEGDAADIASIMPIMGDAFDPSFGEAWTAAQCLSALAMPDCQMLVAKSGTSILGFSISRWVLDTEELLMIGVAQNWQRQKIGSLLLQETIKKALIGNRTQLFLECREGNNAMAFYSNIGFEPIGRRQKYYNSIEGQRPDAITMAYKL</sequence>
<dbReference type="Pfam" id="PF13508">
    <property type="entry name" value="Acetyltransf_7"/>
    <property type="match status" value="1"/>
</dbReference>
<dbReference type="OrthoDB" id="9804026at2"/>
<dbReference type="InterPro" id="IPR016181">
    <property type="entry name" value="Acyl_CoA_acyltransferase"/>
</dbReference>
<gene>
    <name evidence="2" type="ORF">EUU23_04980</name>
</gene>
<dbReference type="SUPFAM" id="SSF55729">
    <property type="entry name" value="Acyl-CoA N-acyltransferases (Nat)"/>
    <property type="match status" value="1"/>
</dbReference>
<dbReference type="RefSeq" id="WP_160352974.1">
    <property type="nucleotide sequence ID" value="NZ_SDWJ01000001.1"/>
</dbReference>
<evidence type="ECO:0000259" key="1">
    <source>
        <dbReference type="PROSITE" id="PS51186"/>
    </source>
</evidence>
<protein>
    <submittedName>
        <fullName evidence="2">GNAT family N-acetyltransferase</fullName>
    </submittedName>
</protein>
<dbReference type="GO" id="GO:0016747">
    <property type="term" value="F:acyltransferase activity, transferring groups other than amino-acyl groups"/>
    <property type="evidence" value="ECO:0007669"/>
    <property type="project" value="InterPro"/>
</dbReference>
<dbReference type="Gene3D" id="3.40.630.30">
    <property type="match status" value="1"/>
</dbReference>
<comment type="caution">
    <text evidence="2">The sequence shown here is derived from an EMBL/GenBank/DDBJ whole genome shotgun (WGS) entry which is preliminary data.</text>
</comment>
<evidence type="ECO:0000313" key="2">
    <source>
        <dbReference type="EMBL" id="MVZ97057.1"/>
    </source>
</evidence>
<keyword evidence="2" id="KW-0808">Transferase</keyword>
<dbReference type="AlphaFoldDB" id="A0A6I4LU61"/>
<dbReference type="InterPro" id="IPR000182">
    <property type="entry name" value="GNAT_dom"/>
</dbReference>
<reference evidence="2 3" key="1">
    <citation type="submission" date="2019-01" db="EMBL/GenBank/DDBJ databases">
        <title>Sphingorhabdus lacus sp.nov., isolated from an oligotrophic freshwater lake.</title>
        <authorList>
            <person name="Park M."/>
        </authorList>
    </citation>
    <scope>NUCLEOTIDE SEQUENCE [LARGE SCALE GENOMIC DNA]</scope>
    <source>
        <strain evidence="2 3">IMCC26285</strain>
    </source>
</reference>
<name>A0A6I4LU61_9SPHN</name>
<dbReference type="CDD" id="cd04301">
    <property type="entry name" value="NAT_SF"/>
    <property type="match status" value="1"/>
</dbReference>
<accession>A0A6I4LU61</accession>
<evidence type="ECO:0000313" key="3">
    <source>
        <dbReference type="Proteomes" id="UP000471147"/>
    </source>
</evidence>
<organism evidence="2 3">
    <name type="scientific">Sphingorhabdus profundilacus</name>
    <dbReference type="NCBI Taxonomy" id="2509718"/>
    <lineage>
        <taxon>Bacteria</taxon>
        <taxon>Pseudomonadati</taxon>
        <taxon>Pseudomonadota</taxon>
        <taxon>Alphaproteobacteria</taxon>
        <taxon>Sphingomonadales</taxon>
        <taxon>Sphingomonadaceae</taxon>
        <taxon>Sphingorhabdus</taxon>
    </lineage>
</organism>